<protein>
    <submittedName>
        <fullName evidence="1">ABC transporter ATP-binding protein</fullName>
    </submittedName>
</protein>
<proteinExistence type="predicted"/>
<dbReference type="EMBL" id="CP126116">
    <property type="protein sequence ID" value="WHZ56940.1"/>
    <property type="molecule type" value="Genomic_DNA"/>
</dbReference>
<evidence type="ECO:0000313" key="2">
    <source>
        <dbReference type="Proteomes" id="UP001226091"/>
    </source>
</evidence>
<organism evidence="1 2">
    <name type="scientific">Metabacillus hrfriensis</name>
    <dbReference type="NCBI Taxonomy" id="3048891"/>
    <lineage>
        <taxon>Bacteria</taxon>
        <taxon>Bacillati</taxon>
        <taxon>Bacillota</taxon>
        <taxon>Bacilli</taxon>
        <taxon>Bacillales</taxon>
        <taxon>Bacillaceae</taxon>
        <taxon>Metabacillus</taxon>
    </lineage>
</organism>
<name>A0ACD4R8X4_9BACI</name>
<reference evidence="2" key="1">
    <citation type="journal article" date="2025" name="Aquaculture">
        <title>Assessment of the bioflocculant production and safety properties of Metabacillus hrfriensis sp. nov. based on phenotypic and whole-genome sequencing analysis.</title>
        <authorList>
            <person name="Zhang R."/>
            <person name="Zhao Z."/>
            <person name="Luo L."/>
            <person name="Wang S."/>
            <person name="Guo K."/>
            <person name="Xu W."/>
        </authorList>
    </citation>
    <scope>NUCLEOTIDE SEQUENCE [LARGE SCALE GENOMIC DNA]</scope>
    <source>
        <strain evidence="2">CT-WN-B3</strain>
    </source>
</reference>
<keyword evidence="2" id="KW-1185">Reference proteome</keyword>
<dbReference type="Proteomes" id="UP001226091">
    <property type="component" value="Chromosome"/>
</dbReference>
<sequence length="339" mass="37567">MTEVMELERIQHIDTSRADQAVLLEIRDLSISLRLSERKLVEKVNLTLKRGEMLGLAGESGSGKSLTALAVLGLLPPELYVAEGSIMLNGKKITCLSEKELRVLRGREIGYIFQHYQGSFTPFIKIGKQLVEAIRSHFELTKKEAKEKALMWLNRVQLPAERIFGSYPHQLSGGQLQRASLASALMLEPSLIIADEPTTALDVLAGEAILDLFAQLQHDLYCSVLLISHDLKHLLKRTDSMAVMYGGQIVEKGLTDTIKNRSIHPYTKLLLNARPVLSREQPKELTAIPGDPGLVAGDGCSFALRCPLAFEQCRSVPALEEAEILHFAACHAACDRRHE</sequence>
<keyword evidence="1" id="KW-0067">ATP-binding</keyword>
<evidence type="ECO:0000313" key="1">
    <source>
        <dbReference type="EMBL" id="WHZ56940.1"/>
    </source>
</evidence>
<keyword evidence="1" id="KW-0547">Nucleotide-binding</keyword>
<gene>
    <name evidence="1" type="ORF">QLQ22_19965</name>
</gene>
<accession>A0ACD4R8X4</accession>